<gene>
    <name evidence="7" type="primary">recR</name>
    <name evidence="9" type="ORF">COS18_05730</name>
</gene>
<evidence type="ECO:0000256" key="2">
    <source>
        <dbReference type="ARBA" id="ARBA00022763"/>
    </source>
</evidence>
<dbReference type="SUPFAM" id="SSF111304">
    <property type="entry name" value="Recombination protein RecR"/>
    <property type="match status" value="1"/>
</dbReference>
<dbReference type="CDD" id="cd01025">
    <property type="entry name" value="TOPRIM_recR"/>
    <property type="match status" value="1"/>
</dbReference>
<dbReference type="InterPro" id="IPR023627">
    <property type="entry name" value="Rcmb_RecR"/>
</dbReference>
<keyword evidence="6 7" id="KW-0234">DNA repair</keyword>
<dbReference type="GO" id="GO:0006310">
    <property type="term" value="P:DNA recombination"/>
    <property type="evidence" value="ECO:0007669"/>
    <property type="project" value="UniProtKB-UniRule"/>
</dbReference>
<comment type="caution">
    <text evidence="9">The sequence shown here is derived from an EMBL/GenBank/DDBJ whole genome shotgun (WGS) entry which is preliminary data.</text>
</comment>
<dbReference type="Pfam" id="PF21175">
    <property type="entry name" value="RecR_C"/>
    <property type="match status" value="1"/>
</dbReference>
<dbReference type="Gene3D" id="3.40.1360.10">
    <property type="match status" value="1"/>
</dbReference>
<keyword evidence="2 7" id="KW-0227">DNA damage</keyword>
<dbReference type="Pfam" id="PF13662">
    <property type="entry name" value="Toprim_4"/>
    <property type="match status" value="1"/>
</dbReference>
<name>A0A2M7DKA0_9BACT</name>
<sequence>MNYPPAIQKLIDQFAKLPTVGPKTAERYVFYLLKQPKEIINNFAKNLSVLTDKITICKNCYAYTQTSPCPICSSDKRNKNLLCVVADYRNMITIESTGQYNGYYHVLGGHLNAIKGIKPENLNINTLIKKAKNEKYKEIILALSPNMEGETTALYLVKILKPYKLKITRLAKGLPVGADLEYADEITLTNALKYRNEL</sequence>
<keyword evidence="5 7" id="KW-0233">DNA recombination</keyword>
<keyword evidence="4 7" id="KW-0862">Zinc</keyword>
<evidence type="ECO:0000256" key="7">
    <source>
        <dbReference type="HAMAP-Rule" id="MF_00017"/>
    </source>
</evidence>
<feature type="domain" description="Toprim" evidence="8">
    <location>
        <begin position="80"/>
        <end position="175"/>
    </location>
</feature>
<dbReference type="PANTHER" id="PTHR30446:SF0">
    <property type="entry name" value="RECOMBINATION PROTEIN RECR"/>
    <property type="match status" value="1"/>
</dbReference>
<evidence type="ECO:0000259" key="8">
    <source>
        <dbReference type="PROSITE" id="PS50880"/>
    </source>
</evidence>
<comment type="function">
    <text evidence="7">May play a role in DNA repair. It seems to be involved in an RecBC-independent recombinational process of DNA repair. It may act with RecF and RecO.</text>
</comment>
<accession>A0A2M7DKA0</accession>
<dbReference type="Pfam" id="PF21176">
    <property type="entry name" value="RecR_HhH"/>
    <property type="match status" value="1"/>
</dbReference>
<evidence type="ECO:0000256" key="1">
    <source>
        <dbReference type="ARBA" id="ARBA00022723"/>
    </source>
</evidence>
<evidence type="ECO:0000256" key="3">
    <source>
        <dbReference type="ARBA" id="ARBA00022771"/>
    </source>
</evidence>
<dbReference type="Proteomes" id="UP000228896">
    <property type="component" value="Unassembled WGS sequence"/>
</dbReference>
<dbReference type="InterPro" id="IPR034137">
    <property type="entry name" value="TOPRIM_RecR"/>
</dbReference>
<evidence type="ECO:0000313" key="10">
    <source>
        <dbReference type="Proteomes" id="UP000228896"/>
    </source>
</evidence>
<dbReference type="PROSITE" id="PS50880">
    <property type="entry name" value="TOPRIM"/>
    <property type="match status" value="1"/>
</dbReference>
<proteinExistence type="inferred from homology"/>
<dbReference type="InterPro" id="IPR000093">
    <property type="entry name" value="DNA_Rcmb_RecR"/>
</dbReference>
<feature type="zinc finger region" description="C4-type" evidence="7">
    <location>
        <begin position="57"/>
        <end position="72"/>
    </location>
</feature>
<evidence type="ECO:0000256" key="4">
    <source>
        <dbReference type="ARBA" id="ARBA00022833"/>
    </source>
</evidence>
<keyword evidence="1 7" id="KW-0479">Metal-binding</keyword>
<comment type="similarity">
    <text evidence="7">Belongs to the RecR family.</text>
</comment>
<reference evidence="10" key="1">
    <citation type="submission" date="2017-09" db="EMBL/GenBank/DDBJ databases">
        <title>Depth-based differentiation of microbial function through sediment-hosted aquifers and enrichment of novel symbionts in the deep terrestrial subsurface.</title>
        <authorList>
            <person name="Probst A.J."/>
            <person name="Ladd B."/>
            <person name="Jarett J.K."/>
            <person name="Geller-Mcgrath D.E."/>
            <person name="Sieber C.M.K."/>
            <person name="Emerson J.B."/>
            <person name="Anantharaman K."/>
            <person name="Thomas B.C."/>
            <person name="Malmstrom R."/>
            <person name="Stieglmeier M."/>
            <person name="Klingl A."/>
            <person name="Woyke T."/>
            <person name="Ryan C.M."/>
            <person name="Banfield J.F."/>
        </authorList>
    </citation>
    <scope>NUCLEOTIDE SEQUENCE [LARGE SCALE GENOMIC DNA]</scope>
</reference>
<dbReference type="GO" id="GO:0006281">
    <property type="term" value="P:DNA repair"/>
    <property type="evidence" value="ECO:0007669"/>
    <property type="project" value="UniProtKB-UniRule"/>
</dbReference>
<dbReference type="InterPro" id="IPR015967">
    <property type="entry name" value="Rcmb_RecR_Znf"/>
</dbReference>
<dbReference type="GO" id="GO:0008270">
    <property type="term" value="F:zinc ion binding"/>
    <property type="evidence" value="ECO:0007669"/>
    <property type="project" value="UniProtKB-KW"/>
</dbReference>
<dbReference type="Gene3D" id="1.10.8.420">
    <property type="entry name" value="RecR Domain 1"/>
    <property type="match status" value="1"/>
</dbReference>
<dbReference type="PANTHER" id="PTHR30446">
    <property type="entry name" value="RECOMBINATION PROTEIN RECR"/>
    <property type="match status" value="1"/>
</dbReference>
<dbReference type="HAMAP" id="MF_00017">
    <property type="entry name" value="RecR"/>
    <property type="match status" value="1"/>
</dbReference>
<evidence type="ECO:0000256" key="5">
    <source>
        <dbReference type="ARBA" id="ARBA00023172"/>
    </source>
</evidence>
<dbReference type="SMART" id="SM00493">
    <property type="entry name" value="TOPRIM"/>
    <property type="match status" value="1"/>
</dbReference>
<dbReference type="InterPro" id="IPR006171">
    <property type="entry name" value="TOPRIM_dom"/>
</dbReference>
<evidence type="ECO:0000313" key="9">
    <source>
        <dbReference type="EMBL" id="PIV50210.1"/>
    </source>
</evidence>
<keyword evidence="3 7" id="KW-0863">Zinc-finger</keyword>
<dbReference type="GO" id="GO:0003677">
    <property type="term" value="F:DNA binding"/>
    <property type="evidence" value="ECO:0007669"/>
    <property type="project" value="UniProtKB-UniRule"/>
</dbReference>
<dbReference type="AlphaFoldDB" id="A0A2M7DKA0"/>
<protein>
    <recommendedName>
        <fullName evidence="7">Recombination protein RecR</fullName>
    </recommendedName>
</protein>
<dbReference type="NCBIfam" id="TIGR00615">
    <property type="entry name" value="recR"/>
    <property type="match status" value="1"/>
</dbReference>
<organism evidence="9 10">
    <name type="scientific">Candidatus Falkowbacteria bacterium CG02_land_8_20_14_3_00_36_14</name>
    <dbReference type="NCBI Taxonomy" id="1974560"/>
    <lineage>
        <taxon>Bacteria</taxon>
        <taxon>Candidatus Falkowiibacteriota</taxon>
    </lineage>
</organism>
<evidence type="ECO:0000256" key="6">
    <source>
        <dbReference type="ARBA" id="ARBA00023204"/>
    </source>
</evidence>
<dbReference type="PROSITE" id="PS01300">
    <property type="entry name" value="RECR"/>
    <property type="match status" value="1"/>
</dbReference>
<dbReference type="EMBL" id="PETS01000146">
    <property type="protein sequence ID" value="PIV50210.1"/>
    <property type="molecule type" value="Genomic_DNA"/>
</dbReference>